<proteinExistence type="predicted"/>
<gene>
    <name evidence="2" type="ORF">TARUN_10297</name>
</gene>
<reference evidence="2 3" key="1">
    <citation type="journal article" date="2018" name="PLoS Pathog.">
        <title>Evolution of structural diversity of trichothecenes, a family of toxins produced by plant pathogenic and entomopathogenic fungi.</title>
        <authorList>
            <person name="Proctor R.H."/>
            <person name="McCormick S.P."/>
            <person name="Kim H.S."/>
            <person name="Cardoza R.E."/>
            <person name="Stanley A.M."/>
            <person name="Lindo L."/>
            <person name="Kelly A."/>
            <person name="Brown D.W."/>
            <person name="Lee T."/>
            <person name="Vaughan M.M."/>
            <person name="Alexander N.J."/>
            <person name="Busman M."/>
            <person name="Gutierrez S."/>
        </authorList>
    </citation>
    <scope>NUCLEOTIDE SEQUENCE [LARGE SCALE GENOMIC DNA]</scope>
    <source>
        <strain evidence="2 3">IBT 40837</strain>
    </source>
</reference>
<accession>A0A395N773</accession>
<feature type="compositionally biased region" description="Acidic residues" evidence="1">
    <location>
        <begin position="9"/>
        <end position="21"/>
    </location>
</feature>
<organism evidence="2 3">
    <name type="scientific">Trichoderma arundinaceum</name>
    <dbReference type="NCBI Taxonomy" id="490622"/>
    <lineage>
        <taxon>Eukaryota</taxon>
        <taxon>Fungi</taxon>
        <taxon>Dikarya</taxon>
        <taxon>Ascomycota</taxon>
        <taxon>Pezizomycotina</taxon>
        <taxon>Sordariomycetes</taxon>
        <taxon>Hypocreomycetidae</taxon>
        <taxon>Hypocreales</taxon>
        <taxon>Hypocreaceae</taxon>
        <taxon>Trichoderma</taxon>
    </lineage>
</organism>
<evidence type="ECO:0000313" key="2">
    <source>
        <dbReference type="EMBL" id="RFU71965.1"/>
    </source>
</evidence>
<dbReference type="STRING" id="490622.A0A395N773"/>
<dbReference type="EMBL" id="PXOA01001067">
    <property type="protein sequence ID" value="RFU71965.1"/>
    <property type="molecule type" value="Genomic_DNA"/>
</dbReference>
<protein>
    <submittedName>
        <fullName evidence="2">F-box domain-containing</fullName>
    </submittedName>
</protein>
<sequence length="445" mass="51964">METIREVDSESEDNPLPEDPDIPPLYYVQSPTDEVYYYRSYKLPVNPGPVSDNPDRRTKATPVFYFDASQPLPELFCIPFRDSPPAFYVSLTHDDSRVNLFASGTFKFNPHTAMQRVFRTPELLESIFLKLDMVTLLTSVQRVSKMCKRVIDGSIALQRKLYFRPDPNAELGLHPQAKWTKDSRKVFPVLNTLLLRYFSSCFFNFGGVYGWLRRAESFYENRWTRHRHRLKRVDTLFGRHTVYKSMPPDPELNETEKLEAAQDRDRFTRAGASWRKMMVSQPPIPDFGVLMFKPVQRREPLPQKMERAIIGSNHPDGGLRMGQLYDFVQDRAGNHPLDSLWFRLTWFEAHGPFTSDLCEDSADMMYRETQCIVEMFHKDDADPLFHPRDPERPVEFDDVFKCDDFQPHKWKADMHELDHNDPGYNRAGPLVERDACVIWCGFAGK</sequence>
<dbReference type="AlphaFoldDB" id="A0A395N773"/>
<dbReference type="OrthoDB" id="3800738at2759"/>
<keyword evidence="3" id="KW-1185">Reference proteome</keyword>
<name>A0A395N773_TRIAR</name>
<feature type="region of interest" description="Disordered" evidence="1">
    <location>
        <begin position="1"/>
        <end position="25"/>
    </location>
</feature>
<evidence type="ECO:0000256" key="1">
    <source>
        <dbReference type="SAM" id="MobiDB-lite"/>
    </source>
</evidence>
<comment type="caution">
    <text evidence="2">The sequence shown here is derived from an EMBL/GenBank/DDBJ whole genome shotgun (WGS) entry which is preliminary data.</text>
</comment>
<dbReference type="Proteomes" id="UP000266272">
    <property type="component" value="Unassembled WGS sequence"/>
</dbReference>
<evidence type="ECO:0000313" key="3">
    <source>
        <dbReference type="Proteomes" id="UP000266272"/>
    </source>
</evidence>